<feature type="transmembrane region" description="Helical" evidence="1">
    <location>
        <begin position="127"/>
        <end position="150"/>
    </location>
</feature>
<keyword evidence="1" id="KW-0472">Membrane</keyword>
<comment type="caution">
    <text evidence="3">The sequence shown here is derived from an EMBL/GenBank/DDBJ whole genome shotgun (WGS) entry which is preliminary data.</text>
</comment>
<dbReference type="InterPro" id="IPR003848">
    <property type="entry name" value="DUF218"/>
</dbReference>
<dbReference type="PANTHER" id="PTHR30336">
    <property type="entry name" value="INNER MEMBRANE PROTEIN, PROBABLE PERMEASE"/>
    <property type="match status" value="1"/>
</dbReference>
<keyword evidence="1" id="KW-0812">Transmembrane</keyword>
<dbReference type="RefSeq" id="WP_356955734.1">
    <property type="nucleotide sequence ID" value="NZ_JBEYBD010000004.1"/>
</dbReference>
<evidence type="ECO:0000313" key="3">
    <source>
        <dbReference type="EMBL" id="MEU1952567.1"/>
    </source>
</evidence>
<reference evidence="3 4" key="1">
    <citation type="submission" date="2024-06" db="EMBL/GenBank/DDBJ databases">
        <title>The Natural Products Discovery Center: Release of the First 8490 Sequenced Strains for Exploring Actinobacteria Biosynthetic Diversity.</title>
        <authorList>
            <person name="Kalkreuter E."/>
            <person name="Kautsar S.A."/>
            <person name="Yang D."/>
            <person name="Bader C.D."/>
            <person name="Teijaro C.N."/>
            <person name="Fluegel L."/>
            <person name="Davis C.M."/>
            <person name="Simpson J.R."/>
            <person name="Lauterbach L."/>
            <person name="Steele A.D."/>
            <person name="Gui C."/>
            <person name="Meng S."/>
            <person name="Li G."/>
            <person name="Viehrig K."/>
            <person name="Ye F."/>
            <person name="Su P."/>
            <person name="Kiefer A.F."/>
            <person name="Nichols A."/>
            <person name="Cepeda A.J."/>
            <person name="Yan W."/>
            <person name="Fan B."/>
            <person name="Jiang Y."/>
            <person name="Adhikari A."/>
            <person name="Zheng C.-J."/>
            <person name="Schuster L."/>
            <person name="Cowan T.M."/>
            <person name="Smanski M.J."/>
            <person name="Chevrette M.G."/>
            <person name="De Carvalho L.P.S."/>
            <person name="Shen B."/>
        </authorList>
    </citation>
    <scope>NUCLEOTIDE SEQUENCE [LARGE SCALE GENOMIC DNA]</scope>
    <source>
        <strain evidence="3 4">NPDC019708</strain>
    </source>
</reference>
<organism evidence="3 4">
    <name type="scientific">Nocardia rhamnosiphila</name>
    <dbReference type="NCBI Taxonomy" id="426716"/>
    <lineage>
        <taxon>Bacteria</taxon>
        <taxon>Bacillati</taxon>
        <taxon>Actinomycetota</taxon>
        <taxon>Actinomycetes</taxon>
        <taxon>Mycobacteriales</taxon>
        <taxon>Nocardiaceae</taxon>
        <taxon>Nocardia</taxon>
    </lineage>
</organism>
<dbReference type="Pfam" id="PF02698">
    <property type="entry name" value="DUF218"/>
    <property type="match status" value="1"/>
</dbReference>
<dbReference type="Proteomes" id="UP001550628">
    <property type="component" value="Unassembled WGS sequence"/>
</dbReference>
<feature type="transmembrane region" description="Helical" evidence="1">
    <location>
        <begin position="61"/>
        <end position="81"/>
    </location>
</feature>
<evidence type="ECO:0000313" key="4">
    <source>
        <dbReference type="Proteomes" id="UP001550628"/>
    </source>
</evidence>
<name>A0ABV2WNU4_9NOCA</name>
<feature type="domain" description="DUF218" evidence="2">
    <location>
        <begin position="166"/>
        <end position="312"/>
    </location>
</feature>
<feature type="transmembrane region" description="Helical" evidence="1">
    <location>
        <begin position="27"/>
        <end position="49"/>
    </location>
</feature>
<evidence type="ECO:0000259" key="2">
    <source>
        <dbReference type="Pfam" id="PF02698"/>
    </source>
</evidence>
<feature type="transmembrane region" description="Helical" evidence="1">
    <location>
        <begin position="101"/>
        <end position="118"/>
    </location>
</feature>
<dbReference type="Gene3D" id="3.40.50.620">
    <property type="entry name" value="HUPs"/>
    <property type="match status" value="1"/>
</dbReference>
<proteinExistence type="predicted"/>
<keyword evidence="1" id="KW-1133">Transmembrane helix</keyword>
<feature type="transmembrane region" description="Helical" evidence="1">
    <location>
        <begin position="327"/>
        <end position="346"/>
    </location>
</feature>
<keyword evidence="4" id="KW-1185">Reference proteome</keyword>
<accession>A0ABV2WNU4</accession>
<dbReference type="PANTHER" id="PTHR30336:SF4">
    <property type="entry name" value="ENVELOPE BIOGENESIS FACTOR ELYC"/>
    <property type="match status" value="1"/>
</dbReference>
<dbReference type="EMBL" id="JBEYBF010000006">
    <property type="protein sequence ID" value="MEU1952567.1"/>
    <property type="molecule type" value="Genomic_DNA"/>
</dbReference>
<dbReference type="CDD" id="cd06259">
    <property type="entry name" value="YdcF-like"/>
    <property type="match status" value="1"/>
</dbReference>
<dbReference type="InterPro" id="IPR014729">
    <property type="entry name" value="Rossmann-like_a/b/a_fold"/>
</dbReference>
<sequence>MDPAVLLVAGWAAGVFGATRLGREPRRLSTGFFLLAAVALVLAGAGAAAARLADPSGPESVSVLLGALFSLGVVVVGLGLLTNGITVARREGVRPITMTPVVVGLGLLVLPLAALLALRRGPAVPHWLMLIAATATVVGIYLLAHLLAFAGHAVLYGKLPDETGADAVVVLGCGLNRNRVTPLLAARLNRALQVYRAETALGRRPVLVTSGGKGSDEALSEADAMAAYLVDAGVAETSILRERCSRNTEENLRNTADLLHRYGLDAAEARVTVVTSNFHALRAAALTRRLGIRAQVVGARTARYFIPAAFLREFAAVLTTHYRRTHLAVAGATVVALAAAGIDAYLSM</sequence>
<evidence type="ECO:0000256" key="1">
    <source>
        <dbReference type="SAM" id="Phobius"/>
    </source>
</evidence>
<dbReference type="InterPro" id="IPR051599">
    <property type="entry name" value="Cell_Envelope_Assoc"/>
</dbReference>
<gene>
    <name evidence="3" type="ORF">ABZ510_11950</name>
</gene>
<protein>
    <submittedName>
        <fullName evidence="3">YdcF family protein</fullName>
    </submittedName>
</protein>